<name>A0AAV5FRI2_ELECO</name>
<reference evidence="4" key="1">
    <citation type="journal article" date="2018" name="DNA Res.">
        <title>Multiple hybrid de novo genome assembly of finger millet, an orphan allotetraploid crop.</title>
        <authorList>
            <person name="Hatakeyama M."/>
            <person name="Aluri S."/>
            <person name="Balachadran M.T."/>
            <person name="Sivarajan S.R."/>
            <person name="Patrignani A."/>
            <person name="Gruter S."/>
            <person name="Poveda L."/>
            <person name="Shimizu-Inatsugi R."/>
            <person name="Baeten J."/>
            <person name="Francoijs K.J."/>
            <person name="Nataraja K.N."/>
            <person name="Reddy Y.A.N."/>
            <person name="Phadnis S."/>
            <person name="Ravikumar R.L."/>
            <person name="Schlapbach R."/>
            <person name="Sreeman S.M."/>
            <person name="Shimizu K.K."/>
        </authorList>
    </citation>
    <scope>NUCLEOTIDE SEQUENCE</scope>
</reference>
<comment type="caution">
    <text evidence="4">The sequence shown here is derived from an EMBL/GenBank/DDBJ whole genome shotgun (WGS) entry which is preliminary data.</text>
</comment>
<dbReference type="Gene3D" id="1.25.40.10">
    <property type="entry name" value="Tetratricopeptide repeat domain"/>
    <property type="match status" value="4"/>
</dbReference>
<protein>
    <recommendedName>
        <fullName evidence="6">Pentatricopeptide repeat-containing protein</fullName>
    </recommendedName>
</protein>
<dbReference type="EMBL" id="BQKI01000095">
    <property type="protein sequence ID" value="GJN37474.1"/>
    <property type="molecule type" value="Genomic_DNA"/>
</dbReference>
<dbReference type="PANTHER" id="PTHR47934">
    <property type="entry name" value="PENTATRICOPEPTIDE REPEAT-CONTAINING PROTEIN PET309, MITOCHONDRIAL"/>
    <property type="match status" value="1"/>
</dbReference>
<dbReference type="GO" id="GO:0006396">
    <property type="term" value="P:RNA processing"/>
    <property type="evidence" value="ECO:0007669"/>
    <property type="project" value="TreeGrafter"/>
</dbReference>
<evidence type="ECO:0008006" key="6">
    <source>
        <dbReference type="Google" id="ProtNLM"/>
    </source>
</evidence>
<dbReference type="GO" id="GO:0005739">
    <property type="term" value="C:mitochondrion"/>
    <property type="evidence" value="ECO:0007669"/>
    <property type="project" value="TreeGrafter"/>
</dbReference>
<reference evidence="4" key="2">
    <citation type="submission" date="2021-12" db="EMBL/GenBank/DDBJ databases">
        <title>Resequencing data analysis of finger millet.</title>
        <authorList>
            <person name="Hatakeyama M."/>
            <person name="Aluri S."/>
            <person name="Balachadran M.T."/>
            <person name="Sivarajan S.R."/>
            <person name="Poveda L."/>
            <person name="Shimizu-Inatsugi R."/>
            <person name="Schlapbach R."/>
            <person name="Sreeman S.M."/>
            <person name="Shimizu K.K."/>
        </authorList>
    </citation>
    <scope>NUCLEOTIDE SEQUENCE</scope>
</reference>
<proteinExistence type="predicted"/>
<dbReference type="Pfam" id="PF01535">
    <property type="entry name" value="PPR"/>
    <property type="match status" value="1"/>
</dbReference>
<evidence type="ECO:0000256" key="2">
    <source>
        <dbReference type="ARBA" id="ARBA00022946"/>
    </source>
</evidence>
<organism evidence="4 5">
    <name type="scientific">Eleusine coracana subsp. coracana</name>
    <dbReference type="NCBI Taxonomy" id="191504"/>
    <lineage>
        <taxon>Eukaryota</taxon>
        <taxon>Viridiplantae</taxon>
        <taxon>Streptophyta</taxon>
        <taxon>Embryophyta</taxon>
        <taxon>Tracheophyta</taxon>
        <taxon>Spermatophyta</taxon>
        <taxon>Magnoliopsida</taxon>
        <taxon>Liliopsida</taxon>
        <taxon>Poales</taxon>
        <taxon>Poaceae</taxon>
        <taxon>PACMAD clade</taxon>
        <taxon>Chloridoideae</taxon>
        <taxon>Cynodonteae</taxon>
        <taxon>Eleusininae</taxon>
        <taxon>Eleusine</taxon>
    </lineage>
</organism>
<dbReference type="PROSITE" id="PS51375">
    <property type="entry name" value="PPR"/>
    <property type="match status" value="6"/>
</dbReference>
<feature type="repeat" description="PPR" evidence="3">
    <location>
        <begin position="440"/>
        <end position="474"/>
    </location>
</feature>
<keyword evidence="2" id="KW-0809">Transit peptide</keyword>
<evidence type="ECO:0000313" key="4">
    <source>
        <dbReference type="EMBL" id="GJN37474.1"/>
    </source>
</evidence>
<feature type="repeat" description="PPR" evidence="3">
    <location>
        <begin position="303"/>
        <end position="337"/>
    </location>
</feature>
<dbReference type="InterPro" id="IPR011990">
    <property type="entry name" value="TPR-like_helical_dom_sf"/>
</dbReference>
<evidence type="ECO:0000313" key="5">
    <source>
        <dbReference type="Proteomes" id="UP001054889"/>
    </source>
</evidence>
<feature type="repeat" description="PPR" evidence="3">
    <location>
        <begin position="338"/>
        <end position="372"/>
    </location>
</feature>
<accession>A0AAV5FRI2</accession>
<sequence>MPPLRPESAILSVVCRTDKLLFDTDSTADDFEPRAVLRQLGVLGSSSPPTVRQNATVGLLRVGLHPFPRQSFLPNGHVLGSLRFCHAVANAPESSCDVYAGEILKILKSSCGDAEVRDALRHFAHQMDEDVVLKVLQKQRSNWQMALTFFNWAAGLPGYAHGSRPYTEMLDILGRMKKVKQMRQLFDDIPQERRSVVVTNRMFAVLLNRYAGAHKVQEAIDMFYRRKDYEFELDLVGFQILLMSLCRYKHVEEAEALFLQKKDEFPHVIKSWNIILNGWCVKGSLRDATRIWNEIIASKLRPDLITYGTYINVLTKNGRTGAAVKLFNSMREKGTNPDVAICNCIIDHLCFKKKIPEALEIFGEMNDQHCQADVATYNTLIKHLCKIRRMEKVYELLDEMEAKGSTPNNRTYSYILKMAEKPKDVITLMQRMEESGCKPDSDTYNLLLNLFVNWENEKGVQQVWEEMEGSGSGPDQRSFTIMVHGLHSQGKLDEALQYYNTMQSRGMIPEPRTKILVKAMYMKKDMPSIEDQSPTMTEKNLKLDPRSRLFHVHK</sequence>
<feature type="repeat" description="PPR" evidence="3">
    <location>
        <begin position="268"/>
        <end position="302"/>
    </location>
</feature>
<dbReference type="InterPro" id="IPR002885">
    <property type="entry name" value="PPR_rpt"/>
</dbReference>
<evidence type="ECO:0000256" key="1">
    <source>
        <dbReference type="ARBA" id="ARBA00022737"/>
    </source>
</evidence>
<dbReference type="Pfam" id="PF13041">
    <property type="entry name" value="PPR_2"/>
    <property type="match status" value="2"/>
</dbReference>
<dbReference type="GO" id="GO:0003729">
    <property type="term" value="F:mRNA binding"/>
    <property type="evidence" value="ECO:0007669"/>
    <property type="project" value="TreeGrafter"/>
</dbReference>
<feature type="repeat" description="PPR" evidence="3">
    <location>
        <begin position="475"/>
        <end position="509"/>
    </location>
</feature>
<dbReference type="GO" id="GO:0007005">
    <property type="term" value="P:mitochondrion organization"/>
    <property type="evidence" value="ECO:0007669"/>
    <property type="project" value="TreeGrafter"/>
</dbReference>
<dbReference type="Pfam" id="PF13812">
    <property type="entry name" value="PPR_3"/>
    <property type="match status" value="1"/>
</dbReference>
<dbReference type="NCBIfam" id="TIGR00756">
    <property type="entry name" value="PPR"/>
    <property type="match status" value="4"/>
</dbReference>
<dbReference type="AlphaFoldDB" id="A0AAV5FRI2"/>
<dbReference type="PANTHER" id="PTHR47934:SF6">
    <property type="entry name" value="MITOCHONDRIAL GROUP I INTRON SPLICING FACTOR CCM1-RELATED"/>
    <property type="match status" value="1"/>
</dbReference>
<gene>
    <name evidence="4" type="primary">gb26433</name>
    <name evidence="4" type="ORF">PR202_gb26433</name>
</gene>
<keyword evidence="1" id="KW-0677">Repeat</keyword>
<evidence type="ECO:0000256" key="3">
    <source>
        <dbReference type="PROSITE-ProRule" id="PRU00708"/>
    </source>
</evidence>
<keyword evidence="5" id="KW-1185">Reference proteome</keyword>
<feature type="repeat" description="PPR" evidence="3">
    <location>
        <begin position="373"/>
        <end position="407"/>
    </location>
</feature>
<dbReference type="Proteomes" id="UP001054889">
    <property type="component" value="Unassembled WGS sequence"/>
</dbReference>
<dbReference type="InterPro" id="IPR051114">
    <property type="entry name" value="Mito_RNA_Proc_CCM1"/>
</dbReference>